<evidence type="ECO:0000259" key="2">
    <source>
        <dbReference type="PROSITE" id="PS50404"/>
    </source>
</evidence>
<dbReference type="InterPro" id="IPR036282">
    <property type="entry name" value="Glutathione-S-Trfase_C_sf"/>
</dbReference>
<evidence type="ECO:0000313" key="5">
    <source>
        <dbReference type="Proteomes" id="UP000237631"/>
    </source>
</evidence>
<dbReference type="PROSITE" id="PS50404">
    <property type="entry name" value="GST_NTER"/>
    <property type="match status" value="1"/>
</dbReference>
<keyword evidence="5" id="KW-1185">Reference proteome</keyword>
<dbReference type="Pfam" id="PF00043">
    <property type="entry name" value="GST_C"/>
    <property type="match status" value="1"/>
</dbReference>
<dbReference type="InterPro" id="IPR036249">
    <property type="entry name" value="Thioredoxin-like_sf"/>
</dbReference>
<feature type="domain" description="GST C-terminal" evidence="3">
    <location>
        <begin position="95"/>
        <end position="242"/>
    </location>
</feature>
<comment type="similarity">
    <text evidence="1">Belongs to the GST superfamily.</text>
</comment>
<dbReference type="Pfam" id="PF13417">
    <property type="entry name" value="GST_N_3"/>
    <property type="match status" value="1"/>
</dbReference>
<dbReference type="Proteomes" id="UP000237631">
    <property type="component" value="Unassembled WGS sequence"/>
</dbReference>
<proteinExistence type="inferred from homology"/>
<dbReference type="PROSITE" id="PS50405">
    <property type="entry name" value="GST_CTER"/>
    <property type="match status" value="1"/>
</dbReference>
<dbReference type="SFLD" id="SFLDG00358">
    <property type="entry name" value="Main_(cytGST)"/>
    <property type="match status" value="1"/>
</dbReference>
<feature type="domain" description="GST N-terminal" evidence="2">
    <location>
        <begin position="2"/>
        <end position="83"/>
    </location>
</feature>
<gene>
    <name evidence="4" type="ORF">CBER1_10235</name>
</gene>
<name>A0A2S6BXG4_9PEZI</name>
<dbReference type="InterPro" id="IPR040079">
    <property type="entry name" value="Glutathione_S-Trfase"/>
</dbReference>
<dbReference type="SUPFAM" id="SSF47616">
    <property type="entry name" value="GST C-terminal domain-like"/>
    <property type="match status" value="1"/>
</dbReference>
<dbReference type="InterPro" id="IPR004046">
    <property type="entry name" value="GST_C"/>
</dbReference>
<dbReference type="AlphaFoldDB" id="A0A2S6BXG4"/>
<organism evidence="4 5">
    <name type="scientific">Cercospora berteroae</name>
    <dbReference type="NCBI Taxonomy" id="357750"/>
    <lineage>
        <taxon>Eukaryota</taxon>
        <taxon>Fungi</taxon>
        <taxon>Dikarya</taxon>
        <taxon>Ascomycota</taxon>
        <taxon>Pezizomycotina</taxon>
        <taxon>Dothideomycetes</taxon>
        <taxon>Dothideomycetidae</taxon>
        <taxon>Mycosphaerellales</taxon>
        <taxon>Mycosphaerellaceae</taxon>
        <taxon>Cercospora</taxon>
    </lineage>
</organism>
<dbReference type="InterPro" id="IPR010987">
    <property type="entry name" value="Glutathione-S-Trfase_C-like"/>
</dbReference>
<dbReference type="OrthoDB" id="422574at2759"/>
<dbReference type="PANTHER" id="PTHR44051">
    <property type="entry name" value="GLUTATHIONE S-TRANSFERASE-RELATED"/>
    <property type="match status" value="1"/>
</dbReference>
<evidence type="ECO:0008006" key="6">
    <source>
        <dbReference type="Google" id="ProtNLM"/>
    </source>
</evidence>
<dbReference type="Gene3D" id="3.40.30.10">
    <property type="entry name" value="Glutaredoxin"/>
    <property type="match status" value="1"/>
</dbReference>
<dbReference type="Gene3D" id="1.20.1050.10">
    <property type="match status" value="1"/>
</dbReference>
<dbReference type="SUPFAM" id="SSF52833">
    <property type="entry name" value="Thioredoxin-like"/>
    <property type="match status" value="1"/>
</dbReference>
<evidence type="ECO:0000313" key="4">
    <source>
        <dbReference type="EMBL" id="PPJ52141.1"/>
    </source>
</evidence>
<accession>A0A2S6BXG4</accession>
<evidence type="ECO:0000259" key="3">
    <source>
        <dbReference type="PROSITE" id="PS50405"/>
    </source>
</evidence>
<dbReference type="EMBL" id="PNEN01001718">
    <property type="protein sequence ID" value="PPJ52141.1"/>
    <property type="molecule type" value="Genomic_DNA"/>
</dbReference>
<dbReference type="InterPro" id="IPR004045">
    <property type="entry name" value="Glutathione_S-Trfase_N"/>
</dbReference>
<protein>
    <recommendedName>
        <fullName evidence="6">GST N-terminal domain-containing protein</fullName>
    </recommendedName>
</protein>
<dbReference type="STRING" id="357750.A0A2S6BXG4"/>
<comment type="caution">
    <text evidence="4">The sequence shown here is derived from an EMBL/GenBank/DDBJ whole genome shotgun (WGS) entry which is preliminary data.</text>
</comment>
<sequence>MSAGTLYTFKGSGNSYKVRLLEALLGIQLKHEELDFLADQQHSPEFLKINPRGEVPCLVDGDKTFNDSSSILTWLAGKWGDGGKSQGPSSYWSNDLYEQAQIINWLAFANSWVQYGVFTNRAILSYNGPSNGLGNNQQWSQEKLDVFLEEGALRGNQSLKILNKQLETNDWLVLGRPTIADISVFVYISLAEMGDISLKPYENVRKWIERITGLKGFFPIEGLDNPLLHLERWKSAGREKPLNVGK</sequence>
<reference evidence="5" key="1">
    <citation type="journal article" date="2017" name="bioRxiv">
        <title>Conservation of a gene cluster reveals novel cercosporin biosynthetic mechanisms and extends production to the genus Colletotrichum.</title>
        <authorList>
            <person name="de Jonge R."/>
            <person name="Ebert M.K."/>
            <person name="Huitt-Roehl C.R."/>
            <person name="Pal P."/>
            <person name="Suttle J.C."/>
            <person name="Spanner R.E."/>
            <person name="Neubauer J.D."/>
            <person name="Jurick W.M.II."/>
            <person name="Stott K.A."/>
            <person name="Secor G.A."/>
            <person name="Thomma B.P.H.J."/>
            <person name="Van de Peer Y."/>
            <person name="Townsend C.A."/>
            <person name="Bolton M.D."/>
        </authorList>
    </citation>
    <scope>NUCLEOTIDE SEQUENCE [LARGE SCALE GENOMIC DNA]</scope>
    <source>
        <strain evidence="5">CBS538.71</strain>
    </source>
</reference>
<evidence type="ECO:0000256" key="1">
    <source>
        <dbReference type="ARBA" id="ARBA00007409"/>
    </source>
</evidence>
<dbReference type="PANTHER" id="PTHR44051:SF2">
    <property type="entry name" value="HYPOTHETICAL GLUTATHIONE S-TRANSFERASE LIKE PROTEIN"/>
    <property type="match status" value="1"/>
</dbReference>
<dbReference type="SFLD" id="SFLDS00019">
    <property type="entry name" value="Glutathione_Transferase_(cytos"/>
    <property type="match status" value="1"/>
</dbReference>